<dbReference type="Pfam" id="PF00929">
    <property type="entry name" value="RNase_T"/>
    <property type="match status" value="1"/>
</dbReference>
<dbReference type="SMART" id="SM00479">
    <property type="entry name" value="EXOIII"/>
    <property type="match status" value="1"/>
</dbReference>
<comment type="caution">
    <text evidence="3">The sequence shown here is derived from an EMBL/GenBank/DDBJ whole genome shotgun (WGS) entry which is preliminary data.</text>
</comment>
<keyword evidence="1" id="KW-0269">Exonuclease</keyword>
<dbReference type="InterPro" id="IPR036397">
    <property type="entry name" value="RNaseH_sf"/>
</dbReference>
<sequence>MTSWVAIDFETANSLRGSPCSVGLVKVQDGRIVEEWSSLIRPPAGYDHFDAFNVGIHGITAHHVRGAPGWPETLERIVRTAGGAPFVAHNAAFDIGVLAAACEASGLPVPDLRFACTLVVARRIWTGLLSYKLPVLADALGIDLPHHHDAGDDARAAAHVMLAALKRQGTAALGDLLAVHRIRMGSYRGGVRQGCRHRGAARREPFPDTDPDADPDNPFFGLTVCFTGTLPGMTRAEAAERMNAPGARTVPAVTKAVDLLVVGTIDPRRLAPDAEKTGKLAKAAQLRDAGNDITAIDDEEFYQLLAVAGS</sequence>
<dbReference type="GO" id="GO:0005829">
    <property type="term" value="C:cytosol"/>
    <property type="evidence" value="ECO:0007669"/>
    <property type="project" value="TreeGrafter"/>
</dbReference>
<organism evidence="3 4">
    <name type="scientific">Actinomadura physcomitrii</name>
    <dbReference type="NCBI Taxonomy" id="2650748"/>
    <lineage>
        <taxon>Bacteria</taxon>
        <taxon>Bacillati</taxon>
        <taxon>Actinomycetota</taxon>
        <taxon>Actinomycetes</taxon>
        <taxon>Streptosporangiales</taxon>
        <taxon>Thermomonosporaceae</taxon>
        <taxon>Actinomadura</taxon>
    </lineage>
</organism>
<dbReference type="CDD" id="cd06130">
    <property type="entry name" value="DNA_pol_III_epsilon_like"/>
    <property type="match status" value="1"/>
</dbReference>
<reference evidence="3" key="1">
    <citation type="submission" date="2019-12" db="EMBL/GenBank/DDBJ databases">
        <title>Actinomadura physcomitrii sp. nov., a novel actinomycete isolated from moss [Physcomitrium sphaericum (Ludw) Fuernr].</title>
        <authorList>
            <person name="Zhuang X."/>
        </authorList>
    </citation>
    <scope>NUCLEOTIDE SEQUENCE [LARGE SCALE GENOMIC DNA]</scope>
    <source>
        <strain evidence="3">LD22</strain>
    </source>
</reference>
<dbReference type="InterPro" id="IPR036420">
    <property type="entry name" value="BRCT_dom_sf"/>
</dbReference>
<dbReference type="Pfam" id="PF00533">
    <property type="entry name" value="BRCT"/>
    <property type="match status" value="1"/>
</dbReference>
<dbReference type="InterPro" id="IPR001357">
    <property type="entry name" value="BRCT_dom"/>
</dbReference>
<keyword evidence="4" id="KW-1185">Reference proteome</keyword>
<dbReference type="PANTHER" id="PTHR30231">
    <property type="entry name" value="DNA POLYMERASE III SUBUNIT EPSILON"/>
    <property type="match status" value="1"/>
</dbReference>
<dbReference type="RefSeq" id="WP_151597452.1">
    <property type="nucleotide sequence ID" value="NZ_WBMS02000032.1"/>
</dbReference>
<dbReference type="Gene3D" id="3.30.420.10">
    <property type="entry name" value="Ribonuclease H-like superfamily/Ribonuclease H"/>
    <property type="match status" value="1"/>
</dbReference>
<dbReference type="PANTHER" id="PTHR30231:SF42">
    <property type="entry name" value="EXONUCLEASE"/>
    <property type="match status" value="1"/>
</dbReference>
<dbReference type="InterPro" id="IPR013520">
    <property type="entry name" value="Ribonucl_H"/>
</dbReference>
<dbReference type="Gene3D" id="3.40.50.10190">
    <property type="entry name" value="BRCT domain"/>
    <property type="match status" value="1"/>
</dbReference>
<dbReference type="CDD" id="cd17748">
    <property type="entry name" value="BRCT_DNA_ligase_like"/>
    <property type="match status" value="1"/>
</dbReference>
<evidence type="ECO:0000313" key="4">
    <source>
        <dbReference type="Proteomes" id="UP000462055"/>
    </source>
</evidence>
<dbReference type="AlphaFoldDB" id="A0A6I4MQ52"/>
<dbReference type="GO" id="GO:0003676">
    <property type="term" value="F:nucleic acid binding"/>
    <property type="evidence" value="ECO:0007669"/>
    <property type="project" value="InterPro"/>
</dbReference>
<gene>
    <name evidence="3" type="ORF">F8568_032210</name>
</gene>
<keyword evidence="1" id="KW-0378">Hydrolase</keyword>
<dbReference type="EMBL" id="WBMS02000032">
    <property type="protein sequence ID" value="MWA04949.1"/>
    <property type="molecule type" value="Genomic_DNA"/>
</dbReference>
<dbReference type="Proteomes" id="UP000462055">
    <property type="component" value="Unassembled WGS sequence"/>
</dbReference>
<evidence type="ECO:0000256" key="1">
    <source>
        <dbReference type="ARBA" id="ARBA00022839"/>
    </source>
</evidence>
<name>A0A6I4MQ52_9ACTN</name>
<dbReference type="InterPro" id="IPR012337">
    <property type="entry name" value="RNaseH-like_sf"/>
</dbReference>
<feature type="domain" description="BRCT" evidence="2">
    <location>
        <begin position="214"/>
        <end position="305"/>
    </location>
</feature>
<dbReference type="PROSITE" id="PS50172">
    <property type="entry name" value="BRCT"/>
    <property type="match status" value="1"/>
</dbReference>
<evidence type="ECO:0000313" key="3">
    <source>
        <dbReference type="EMBL" id="MWA04949.1"/>
    </source>
</evidence>
<evidence type="ECO:0000259" key="2">
    <source>
        <dbReference type="PROSITE" id="PS50172"/>
    </source>
</evidence>
<dbReference type="GO" id="GO:0008408">
    <property type="term" value="F:3'-5' exonuclease activity"/>
    <property type="evidence" value="ECO:0007669"/>
    <property type="project" value="TreeGrafter"/>
</dbReference>
<accession>A0A6I4MQ52</accession>
<proteinExistence type="predicted"/>
<dbReference type="FunFam" id="3.30.420.10:FF:000045">
    <property type="entry name" value="3'-5' exonuclease DinG"/>
    <property type="match status" value="1"/>
</dbReference>
<keyword evidence="1" id="KW-0540">Nuclease</keyword>
<protein>
    <submittedName>
        <fullName evidence="3">DNA polymerase III</fullName>
    </submittedName>
</protein>
<dbReference type="SUPFAM" id="SSF53098">
    <property type="entry name" value="Ribonuclease H-like"/>
    <property type="match status" value="1"/>
</dbReference>
<dbReference type="SUPFAM" id="SSF52113">
    <property type="entry name" value="BRCT domain"/>
    <property type="match status" value="1"/>
</dbReference>